<dbReference type="PATRIC" id="fig|305.92.peg.4217"/>
<keyword evidence="3" id="KW-1003">Cell membrane</keyword>
<dbReference type="PROSITE" id="PS50850">
    <property type="entry name" value="MFS"/>
    <property type="match status" value="1"/>
</dbReference>
<proteinExistence type="predicted"/>
<protein>
    <submittedName>
        <fullName evidence="8">Small molecule transporter</fullName>
    </submittedName>
</protein>
<reference evidence="8" key="1">
    <citation type="submission" date="2015-10" db="EMBL/GenBank/DDBJ databases">
        <authorList>
            <person name="Gilbert D.G."/>
        </authorList>
    </citation>
    <scope>NUCLEOTIDE SEQUENCE</scope>
    <source>
        <strain evidence="8">Phyl III-seqv23</strain>
    </source>
</reference>
<dbReference type="PROSITE" id="PS00217">
    <property type="entry name" value="SUGAR_TRANSPORT_2"/>
    <property type="match status" value="1"/>
</dbReference>
<evidence type="ECO:0000256" key="1">
    <source>
        <dbReference type="ARBA" id="ARBA00004651"/>
    </source>
</evidence>
<dbReference type="PANTHER" id="PTHR43528:SF8">
    <property type="entry name" value="BLR0239 PROTEIN"/>
    <property type="match status" value="1"/>
</dbReference>
<dbReference type="InterPro" id="IPR020846">
    <property type="entry name" value="MFS_dom"/>
</dbReference>
<evidence type="ECO:0000313" key="8">
    <source>
        <dbReference type="EMBL" id="CUV29854.1"/>
    </source>
</evidence>
<evidence type="ECO:0000256" key="3">
    <source>
        <dbReference type="ARBA" id="ARBA00022475"/>
    </source>
</evidence>
<organism evidence="8">
    <name type="scientific">Ralstonia solanacearum</name>
    <name type="common">Pseudomonas solanacearum</name>
    <dbReference type="NCBI Taxonomy" id="305"/>
    <lineage>
        <taxon>Bacteria</taxon>
        <taxon>Pseudomonadati</taxon>
        <taxon>Pseudomonadota</taxon>
        <taxon>Betaproteobacteria</taxon>
        <taxon>Burkholderiales</taxon>
        <taxon>Burkholderiaceae</taxon>
        <taxon>Ralstonia</taxon>
        <taxon>Ralstonia solanacearum species complex</taxon>
    </lineage>
</organism>
<evidence type="ECO:0000256" key="5">
    <source>
        <dbReference type="ARBA" id="ARBA00022847"/>
    </source>
</evidence>
<dbReference type="PANTHER" id="PTHR43528">
    <property type="entry name" value="ALPHA-KETOGLUTARATE PERMEASE"/>
    <property type="match status" value="1"/>
</dbReference>
<dbReference type="SUPFAM" id="SSF103473">
    <property type="entry name" value="MFS general substrate transporter"/>
    <property type="match status" value="1"/>
</dbReference>
<dbReference type="InterPro" id="IPR005829">
    <property type="entry name" value="Sugar_transporter_CS"/>
</dbReference>
<accession>A0A0K1ZRJ6</accession>
<evidence type="ECO:0000256" key="7">
    <source>
        <dbReference type="ARBA" id="ARBA00023136"/>
    </source>
</evidence>
<dbReference type="Gene3D" id="1.20.1250.20">
    <property type="entry name" value="MFS general substrate transporter like domains"/>
    <property type="match status" value="2"/>
</dbReference>
<dbReference type="GO" id="GO:0005886">
    <property type="term" value="C:plasma membrane"/>
    <property type="evidence" value="ECO:0007669"/>
    <property type="project" value="UniProtKB-SubCell"/>
</dbReference>
<keyword evidence="6" id="KW-1133">Transmembrane helix</keyword>
<evidence type="ECO:0000256" key="4">
    <source>
        <dbReference type="ARBA" id="ARBA00022692"/>
    </source>
</evidence>
<sequence length="442" mass="46535">MHGTLSPSLAGQTSLPRQRHAVATAILGNAFEWFDFTLYGFFAPVIATVLFPSANPFTALLLAIATFGVGFVTRPLGGIVLGIYADRRGRRPALALSALLMALGTALIAIAPTYAQAGIAAPVIAVIARLLQGFSAGGEMGGATAYLNEIAPPGKRAFYTSWIQASVGLAIVCGAMLGTLATSLLDAEALRAWGWRIPFALGVLIGPIGYVIRSRLDETPAFARAATEARADSPLLEVVRRHRRAVLIGASIVILWTVCTYVLLFYMQTYAIHVLKLPSSAGFAGSMASGVTMMLTAPLFGWLADRLGYQRVLSGAALAILVLAYPLYAYLNHAPAAGTLIGVQIVFGLLSAAYTGPIPVAFADLFPTKVLSTGLSTAYNLTVMLIGGFAPFYLTWLSHAFDPMLAPVLYVMVAALVSLIGTLWLRAAAGGDRGVTQARGSR</sequence>
<keyword evidence="5" id="KW-0769">Symport</keyword>
<dbReference type="InterPro" id="IPR005828">
    <property type="entry name" value="MFS_sugar_transport-like"/>
</dbReference>
<dbReference type="EMBL" id="LN899824">
    <property type="protein sequence ID" value="CUV29854.1"/>
    <property type="molecule type" value="Genomic_DNA"/>
</dbReference>
<dbReference type="AlphaFoldDB" id="A0A0K1ZRJ6"/>
<name>A0A0K1ZRJ6_RALSL</name>
<keyword evidence="2" id="KW-0813">Transport</keyword>
<dbReference type="GO" id="GO:0015293">
    <property type="term" value="F:symporter activity"/>
    <property type="evidence" value="ECO:0007669"/>
    <property type="project" value="UniProtKB-KW"/>
</dbReference>
<dbReference type="InterPro" id="IPR051084">
    <property type="entry name" value="H+-coupled_symporters"/>
</dbReference>
<gene>
    <name evidence="8" type="ORF">RUN1985_v1_520031</name>
</gene>
<dbReference type="Pfam" id="PF00083">
    <property type="entry name" value="Sugar_tr"/>
    <property type="match status" value="2"/>
</dbReference>
<keyword evidence="7" id="KW-0472">Membrane</keyword>
<dbReference type="InterPro" id="IPR036259">
    <property type="entry name" value="MFS_trans_sf"/>
</dbReference>
<evidence type="ECO:0000256" key="6">
    <source>
        <dbReference type="ARBA" id="ARBA00022989"/>
    </source>
</evidence>
<evidence type="ECO:0000256" key="2">
    <source>
        <dbReference type="ARBA" id="ARBA00022448"/>
    </source>
</evidence>
<keyword evidence="4" id="KW-0812">Transmembrane</keyword>
<dbReference type="FunFam" id="1.20.1250.20:FF:000001">
    <property type="entry name" value="Dicarboxylate MFS transporter"/>
    <property type="match status" value="1"/>
</dbReference>
<comment type="subcellular location">
    <subcellularLocation>
        <location evidence="1">Cell membrane</location>
        <topology evidence="1">Multi-pass membrane protein</topology>
    </subcellularLocation>
</comment>